<keyword evidence="3" id="KW-1185">Reference proteome</keyword>
<protein>
    <recommendedName>
        <fullName evidence="1">Heterokaryon incompatibility domain-containing protein</fullName>
    </recommendedName>
</protein>
<dbReference type="Proteomes" id="UP000184330">
    <property type="component" value="Unassembled WGS sequence"/>
</dbReference>
<evidence type="ECO:0000313" key="2">
    <source>
        <dbReference type="EMBL" id="CZR67980.1"/>
    </source>
</evidence>
<dbReference type="STRING" id="576137.A0A1L7XSF6"/>
<dbReference type="OrthoDB" id="5362512at2759"/>
<dbReference type="PANTHER" id="PTHR33112:SF16">
    <property type="entry name" value="HETEROKARYON INCOMPATIBILITY DOMAIN-CONTAINING PROTEIN"/>
    <property type="match status" value="1"/>
</dbReference>
<dbReference type="PANTHER" id="PTHR33112">
    <property type="entry name" value="DOMAIN PROTEIN, PUTATIVE-RELATED"/>
    <property type="match status" value="1"/>
</dbReference>
<name>A0A1L7XSF6_9HELO</name>
<accession>A0A1L7XSF6</accession>
<gene>
    <name evidence="2" type="ORF">PAC_17879</name>
</gene>
<dbReference type="InterPro" id="IPR010730">
    <property type="entry name" value="HET"/>
</dbReference>
<dbReference type="EMBL" id="FJOG01000049">
    <property type="protein sequence ID" value="CZR67980.1"/>
    <property type="molecule type" value="Genomic_DNA"/>
</dbReference>
<evidence type="ECO:0000259" key="1">
    <source>
        <dbReference type="Pfam" id="PF06985"/>
    </source>
</evidence>
<proteinExistence type="predicted"/>
<dbReference type="AlphaFoldDB" id="A0A1L7XSF6"/>
<dbReference type="Pfam" id="PF06985">
    <property type="entry name" value="HET"/>
    <property type="match status" value="1"/>
</dbReference>
<feature type="domain" description="Heterokaryon incompatibility" evidence="1">
    <location>
        <begin position="65"/>
        <end position="217"/>
    </location>
</feature>
<sequence>MDPPSLSRETLSSENVSLIASWVTNCQKNHSFCQQAPSPLPLRIIDVQSTVPVLIVTDGLKKAAYCALSYCWGLSEANAYDQQYMTTSKTIAMRMQGMPMEELPQTFRDAVSVTRTLGLRYLWIDSLCIIQDCEADMLKEIHWMGSTFGNATITISAINASNASSGFLARDPQPISFKHSYVGTPGKAHLNPPSPGGTWDKDVENTAWNQRAWTFQERILSHRVLHFAKNKVYFECRSGDTDEEGAPPRRSIYDPSFSGDSTLLARTLGYFEHFKSHGPRQQDLVYKAYYELAELYSKRKLSFNSDRARAFSAIVGNFGLLLGSGHCRGLWLNDMLHGLLWRCERNMGGDGSPASSSEILPLRPGDLDSKWLSWSWYSAGEQVRWPKRPKIFLGVDENSPSPRKQIMKQYIRYQETSSESPVTLQVNAYLTLAYHEFIPYQNRGKISVKGEVSYYPEFDNEMRKKISGKVWILRLPSPTLRYHIYDHGLVLDEAISGSSFTRVGVFRINSLMPRSQDGSWVKIEAGEKLEWVSLT</sequence>
<organism evidence="2 3">
    <name type="scientific">Phialocephala subalpina</name>
    <dbReference type="NCBI Taxonomy" id="576137"/>
    <lineage>
        <taxon>Eukaryota</taxon>
        <taxon>Fungi</taxon>
        <taxon>Dikarya</taxon>
        <taxon>Ascomycota</taxon>
        <taxon>Pezizomycotina</taxon>
        <taxon>Leotiomycetes</taxon>
        <taxon>Helotiales</taxon>
        <taxon>Mollisiaceae</taxon>
        <taxon>Phialocephala</taxon>
        <taxon>Phialocephala fortinii species complex</taxon>
    </lineage>
</organism>
<reference evidence="2 3" key="1">
    <citation type="submission" date="2016-03" db="EMBL/GenBank/DDBJ databases">
        <authorList>
            <person name="Ploux O."/>
        </authorList>
    </citation>
    <scope>NUCLEOTIDE SEQUENCE [LARGE SCALE GENOMIC DNA]</scope>
    <source>
        <strain evidence="2 3">UAMH 11012</strain>
    </source>
</reference>
<evidence type="ECO:0000313" key="3">
    <source>
        <dbReference type="Proteomes" id="UP000184330"/>
    </source>
</evidence>